<evidence type="ECO:0000313" key="5">
    <source>
        <dbReference type="EMBL" id="RXZ87213.1"/>
    </source>
</evidence>
<evidence type="ECO:0000256" key="2">
    <source>
        <dbReference type="SAM" id="Phobius"/>
    </source>
</evidence>
<gene>
    <name evidence="4" type="ORF">BJ972_001060</name>
    <name evidence="5" type="ORF">ESP50_04640</name>
</gene>
<proteinExistence type="predicted"/>
<evidence type="ECO:0000256" key="1">
    <source>
        <dbReference type="SAM" id="MobiDB-lite"/>
    </source>
</evidence>
<feature type="transmembrane region" description="Helical" evidence="2">
    <location>
        <begin position="267"/>
        <end position="288"/>
    </location>
</feature>
<keyword evidence="6" id="KW-1185">Reference proteome</keyword>
<dbReference type="AlphaFoldDB" id="A0A4Q2M9U8"/>
<protein>
    <recommendedName>
        <fullName evidence="3">DUF8094 domain-containing protein</fullName>
    </recommendedName>
</protein>
<sequence>MRFVFAIVAFAVAAALAGVGIAQRTILLEPDRVTIEATIDSPESYLVVDPALFDANVGAQIVTVGGSDEVYLAYGRTSDVIAWIGDDAYTKVGYDSEAGEITMEDIPAVTDPSELDPLTGEPVDPATETETLTADELATIASPAGSDLWLDEFTAQGSLTTTLDLPNDISILVASDGTAPAPADLSVSWPLDNSTPWAGPLLLGGGLFFLLGLYLLATGFIQHRRGRGPRRNMPGGIRRGKLPSAPKPKKAALTGGTKRAIGRSSRIALVPVALFATVALTACSPNLWPRFDGGTPTPSATATDGPLADVPETDDDVRPPAVTTPQIERIMDRIAELTTTADAALDGAALEERFAGDALATRVANYSIRATLPDYAAPIPIPAEPWNLTLPEQTDSWPRVVLTVSESDDPTIAPTAVVLEQASPRENYVVTYIMSLAASAQFPRVAPTSVGATSLADDSKFLILAPDQIAAAYGDILMTGAESPSYDLFDTTDDELMAQLGPEGQASIAAAQPPTASIAFAMAEGTGRPISLATNESGAVVTVDLVMTENVTPNDGGTVGFGEGVPAAALSGFTAKSSKGVTRSSTIQMLFSVPAIGSDDKIVLLGWSEAITSASEIP</sequence>
<dbReference type="EMBL" id="JACCBI010000001">
    <property type="protein sequence ID" value="NYD66541.1"/>
    <property type="molecule type" value="Genomic_DNA"/>
</dbReference>
<feature type="transmembrane region" description="Helical" evidence="2">
    <location>
        <begin position="197"/>
        <end position="221"/>
    </location>
</feature>
<feature type="region of interest" description="Disordered" evidence="1">
    <location>
        <begin position="293"/>
        <end position="321"/>
    </location>
</feature>
<dbReference type="RefSeq" id="WP_129172788.1">
    <property type="nucleotide sequence ID" value="NZ_JACCBI010000001.1"/>
</dbReference>
<reference evidence="4 7" key="2">
    <citation type="submission" date="2020-07" db="EMBL/GenBank/DDBJ databases">
        <title>Sequencing the genomes of 1000 actinobacteria strains.</title>
        <authorList>
            <person name="Klenk H.-P."/>
        </authorList>
    </citation>
    <scope>NUCLEOTIDE SEQUENCE [LARGE SCALE GENOMIC DNA]</scope>
    <source>
        <strain evidence="4 7">DSM 23870</strain>
    </source>
</reference>
<dbReference type="Proteomes" id="UP000581087">
    <property type="component" value="Unassembled WGS sequence"/>
</dbReference>
<keyword evidence="2" id="KW-1133">Transmembrane helix</keyword>
<keyword evidence="2" id="KW-0472">Membrane</keyword>
<evidence type="ECO:0000313" key="7">
    <source>
        <dbReference type="Proteomes" id="UP000581087"/>
    </source>
</evidence>
<name>A0A4Q2M9U8_9MICO</name>
<evidence type="ECO:0000313" key="4">
    <source>
        <dbReference type="EMBL" id="NYD66541.1"/>
    </source>
</evidence>
<comment type="caution">
    <text evidence="5">The sequence shown here is derived from an EMBL/GenBank/DDBJ whole genome shotgun (WGS) entry which is preliminary data.</text>
</comment>
<accession>A0A4Q2M9U8</accession>
<dbReference type="Proteomes" id="UP000292686">
    <property type="component" value="Unassembled WGS sequence"/>
</dbReference>
<dbReference type="InterPro" id="IPR058407">
    <property type="entry name" value="DUF8094"/>
</dbReference>
<dbReference type="Pfam" id="PF26366">
    <property type="entry name" value="DUF8094"/>
    <property type="match status" value="1"/>
</dbReference>
<evidence type="ECO:0000259" key="3">
    <source>
        <dbReference type="Pfam" id="PF26366"/>
    </source>
</evidence>
<feature type="domain" description="DUF8094" evidence="3">
    <location>
        <begin position="320"/>
        <end position="615"/>
    </location>
</feature>
<dbReference type="OrthoDB" id="3265533at2"/>
<evidence type="ECO:0000313" key="6">
    <source>
        <dbReference type="Proteomes" id="UP000292686"/>
    </source>
</evidence>
<feature type="region of interest" description="Disordered" evidence="1">
    <location>
        <begin position="226"/>
        <end position="256"/>
    </location>
</feature>
<dbReference type="EMBL" id="SDPM01000002">
    <property type="protein sequence ID" value="RXZ87213.1"/>
    <property type="molecule type" value="Genomic_DNA"/>
</dbReference>
<reference evidence="5 6" key="1">
    <citation type="submission" date="2019-01" db="EMBL/GenBank/DDBJ databases">
        <title>Agromyces.</title>
        <authorList>
            <person name="Li J."/>
        </authorList>
    </citation>
    <scope>NUCLEOTIDE SEQUENCE [LARGE SCALE GENOMIC DNA]</scope>
    <source>
        <strain evidence="5 6">DSM 23870</strain>
    </source>
</reference>
<keyword evidence="2" id="KW-0812">Transmembrane</keyword>
<organism evidence="5 6">
    <name type="scientific">Agromyces atrinae</name>
    <dbReference type="NCBI Taxonomy" id="592376"/>
    <lineage>
        <taxon>Bacteria</taxon>
        <taxon>Bacillati</taxon>
        <taxon>Actinomycetota</taxon>
        <taxon>Actinomycetes</taxon>
        <taxon>Micrococcales</taxon>
        <taxon>Microbacteriaceae</taxon>
        <taxon>Agromyces</taxon>
    </lineage>
</organism>